<dbReference type="NCBIfam" id="TIGR02095">
    <property type="entry name" value="glgA"/>
    <property type="match status" value="1"/>
</dbReference>
<name>L0A414_DEIPD</name>
<dbReference type="Pfam" id="PF13692">
    <property type="entry name" value="Glyco_trans_1_4"/>
    <property type="match status" value="1"/>
</dbReference>
<evidence type="ECO:0000256" key="2">
    <source>
        <dbReference type="ARBA" id="ARBA00010281"/>
    </source>
</evidence>
<dbReference type="UniPathway" id="UPA00164"/>
<evidence type="ECO:0000256" key="5">
    <source>
        <dbReference type="ARBA" id="ARBA00023056"/>
    </source>
</evidence>
<dbReference type="GO" id="GO:0005978">
    <property type="term" value="P:glycogen biosynthetic process"/>
    <property type="evidence" value="ECO:0007669"/>
    <property type="project" value="UniProtKB-UniRule"/>
</dbReference>
<dbReference type="RefSeq" id="WP_015236911.1">
    <property type="nucleotide sequence ID" value="NC_019793.1"/>
</dbReference>
<dbReference type="STRING" id="937777.Deipe_3168"/>
<dbReference type="AlphaFoldDB" id="L0A414"/>
<comment type="similarity">
    <text evidence="2 6">Belongs to the glycosyltransferase 1 family. Bacterial/plant glycogen synthase subfamily.</text>
</comment>
<dbReference type="InterPro" id="IPR013534">
    <property type="entry name" value="Starch_synth_cat_dom"/>
</dbReference>
<dbReference type="PANTHER" id="PTHR45825:SF11">
    <property type="entry name" value="ALPHA AMYLASE DOMAIN-CONTAINING PROTEIN"/>
    <property type="match status" value="1"/>
</dbReference>
<evidence type="ECO:0000256" key="4">
    <source>
        <dbReference type="ARBA" id="ARBA00022679"/>
    </source>
</evidence>
<dbReference type="OrthoDB" id="9808590at2"/>
<feature type="domain" description="Starch synthase catalytic" evidence="7">
    <location>
        <begin position="6"/>
        <end position="218"/>
    </location>
</feature>
<dbReference type="InterPro" id="IPR011835">
    <property type="entry name" value="GS/SS"/>
</dbReference>
<comment type="function">
    <text evidence="6">Synthesizes alpha-1,4-glucan chains using ADP-glucose.</text>
</comment>
<keyword evidence="3 6" id="KW-0328">Glycosyltransferase</keyword>
<evidence type="ECO:0000256" key="3">
    <source>
        <dbReference type="ARBA" id="ARBA00022676"/>
    </source>
</evidence>
<dbReference type="HAMAP" id="MF_00484">
    <property type="entry name" value="Glycogen_synth"/>
    <property type="match status" value="1"/>
</dbReference>
<dbReference type="GO" id="GO:0004373">
    <property type="term" value="F:alpha-1,4-glucan glucosyltransferase (UDP-glucose donor) activity"/>
    <property type="evidence" value="ECO:0007669"/>
    <property type="project" value="InterPro"/>
</dbReference>
<dbReference type="SUPFAM" id="SSF53756">
    <property type="entry name" value="UDP-Glycosyltransferase/glycogen phosphorylase"/>
    <property type="match status" value="1"/>
</dbReference>
<keyword evidence="5 6" id="KW-0320">Glycogen biosynthesis</keyword>
<dbReference type="HOGENOM" id="CLU_009583_18_5_0"/>
<dbReference type="CDD" id="cd03791">
    <property type="entry name" value="GT5_Glycogen_synthase_DULL1-like"/>
    <property type="match status" value="1"/>
</dbReference>
<dbReference type="GO" id="GO:0009011">
    <property type="term" value="F:alpha-1,4-glucan glucosyltransferase (ADP-glucose donor) activity"/>
    <property type="evidence" value="ECO:0007669"/>
    <property type="project" value="UniProtKB-UniRule"/>
</dbReference>
<sequence>MSSALRVLHVASEVFPFSRTGGLADVLDALPRSLSQHGAEVTVLSPWYRDISPRPTTVFEQGEVHLGEVVQAGVRFLFLGLPEFDRSGMYASDDVWRFIRFCRSALPTLDAYGLSFDLLHAHDWGAGLLCYFARERKLPSLFTIHNLQYQGRWSGWDAFAWTGLPQETYSPQGIEFHGDINLMKAGLVYADAITTVSPTYAREITTPALGEGLDGILRARYVRGQLHGILNGLDLERWDPRNDPEIRPFKTAKGKAANVKALRSELGLRGKPVLATVTRLVEQKGIDLLVDTLPELTRDWDVVVLGSGDPRLEASLQEWDGKGVRYLRGMNEPLAHRIYAGADAFVMPSRFEPCGLSQMIALRYGAVPIVRDTGGLHDSVPRDVGFLFQKCSSTALARVARLARKEFDDPALWRTRIERGMKLDFSWDRAARQYQALYASVTRSSV</sequence>
<comment type="catalytic activity">
    <reaction evidence="1 6">
        <text>[(1-&gt;4)-alpha-D-glucosyl](n) + ADP-alpha-D-glucose = [(1-&gt;4)-alpha-D-glucosyl](n+1) + ADP + H(+)</text>
        <dbReference type="Rhea" id="RHEA:18189"/>
        <dbReference type="Rhea" id="RHEA-COMP:9584"/>
        <dbReference type="Rhea" id="RHEA-COMP:9587"/>
        <dbReference type="ChEBI" id="CHEBI:15378"/>
        <dbReference type="ChEBI" id="CHEBI:15444"/>
        <dbReference type="ChEBI" id="CHEBI:57498"/>
        <dbReference type="ChEBI" id="CHEBI:456216"/>
        <dbReference type="EC" id="2.4.1.21"/>
    </reaction>
</comment>
<dbReference type="EMBL" id="CP003382">
    <property type="protein sequence ID" value="AFZ68613.1"/>
    <property type="molecule type" value="Genomic_DNA"/>
</dbReference>
<feature type="binding site" evidence="6">
    <location>
        <position position="19"/>
    </location>
    <ligand>
        <name>ADP-alpha-D-glucose</name>
        <dbReference type="ChEBI" id="CHEBI:57498"/>
    </ligand>
</feature>
<dbReference type="Gene3D" id="3.40.50.2000">
    <property type="entry name" value="Glycogen Phosphorylase B"/>
    <property type="match status" value="2"/>
</dbReference>
<evidence type="ECO:0000313" key="9">
    <source>
        <dbReference type="Proteomes" id="UP000010467"/>
    </source>
</evidence>
<evidence type="ECO:0000256" key="1">
    <source>
        <dbReference type="ARBA" id="ARBA00001478"/>
    </source>
</evidence>
<dbReference type="PANTHER" id="PTHR45825">
    <property type="entry name" value="GRANULE-BOUND STARCH SYNTHASE 1, CHLOROPLASTIC/AMYLOPLASTIC"/>
    <property type="match status" value="1"/>
</dbReference>
<proteinExistence type="inferred from homology"/>
<evidence type="ECO:0000256" key="6">
    <source>
        <dbReference type="HAMAP-Rule" id="MF_00484"/>
    </source>
</evidence>
<dbReference type="eggNOG" id="COG0297">
    <property type="taxonomic scope" value="Bacteria"/>
</dbReference>
<dbReference type="Proteomes" id="UP000010467">
    <property type="component" value="Chromosome"/>
</dbReference>
<keyword evidence="9" id="KW-1185">Reference proteome</keyword>
<reference evidence="9" key="1">
    <citation type="submission" date="2012-03" db="EMBL/GenBank/DDBJ databases">
        <title>Complete sequence of chromosome of Deinococcus peraridilitoris DSM 19664.</title>
        <authorList>
            <person name="Lucas S."/>
            <person name="Copeland A."/>
            <person name="Lapidus A."/>
            <person name="Glavina del Rio T."/>
            <person name="Dalin E."/>
            <person name="Tice H."/>
            <person name="Bruce D."/>
            <person name="Goodwin L."/>
            <person name="Pitluck S."/>
            <person name="Peters L."/>
            <person name="Mikhailova N."/>
            <person name="Lu M."/>
            <person name="Kyrpides N."/>
            <person name="Mavromatis K."/>
            <person name="Ivanova N."/>
            <person name="Brettin T."/>
            <person name="Detter J.C."/>
            <person name="Han C."/>
            <person name="Larimer F."/>
            <person name="Land M."/>
            <person name="Hauser L."/>
            <person name="Markowitz V."/>
            <person name="Cheng J.-F."/>
            <person name="Hugenholtz P."/>
            <person name="Woyke T."/>
            <person name="Wu D."/>
            <person name="Pukall R."/>
            <person name="Steenblock K."/>
            <person name="Brambilla E."/>
            <person name="Klenk H.-P."/>
            <person name="Eisen J.A."/>
        </authorList>
    </citation>
    <scope>NUCLEOTIDE SEQUENCE [LARGE SCALE GENOMIC DNA]</scope>
    <source>
        <strain evidence="9">DSM 19664 / LMG 22246 / CIP 109416 / KR-200</strain>
    </source>
</reference>
<protein>
    <recommendedName>
        <fullName evidence="6">Glycogen synthase</fullName>
        <ecNumber evidence="6">2.4.1.21</ecNumber>
    </recommendedName>
    <alternativeName>
        <fullName evidence="6">Starch [bacterial glycogen] synthase</fullName>
    </alternativeName>
</protein>
<keyword evidence="4 6" id="KW-0808">Transferase</keyword>
<evidence type="ECO:0000313" key="8">
    <source>
        <dbReference type="EMBL" id="AFZ68613.1"/>
    </source>
</evidence>
<dbReference type="KEGG" id="dpd:Deipe_3168"/>
<dbReference type="PATRIC" id="fig|937777.3.peg.3182"/>
<dbReference type="EC" id="2.4.1.21" evidence="6"/>
<organism evidence="8 9">
    <name type="scientific">Deinococcus peraridilitoris (strain DSM 19664 / LMG 22246 / CIP 109416 / KR-200)</name>
    <dbReference type="NCBI Taxonomy" id="937777"/>
    <lineage>
        <taxon>Bacteria</taxon>
        <taxon>Thermotogati</taxon>
        <taxon>Deinococcota</taxon>
        <taxon>Deinococci</taxon>
        <taxon>Deinococcales</taxon>
        <taxon>Deinococcaceae</taxon>
        <taxon>Deinococcus</taxon>
    </lineage>
</organism>
<evidence type="ECO:0000259" key="7">
    <source>
        <dbReference type="Pfam" id="PF08323"/>
    </source>
</evidence>
<comment type="pathway">
    <text evidence="6">Glycan biosynthesis; glycogen biosynthesis.</text>
</comment>
<dbReference type="Pfam" id="PF08323">
    <property type="entry name" value="Glyco_transf_5"/>
    <property type="match status" value="1"/>
</dbReference>
<accession>L0A414</accession>
<gene>
    <name evidence="6" type="primary">glgA</name>
    <name evidence="8" type="ordered locus">Deipe_3168</name>
</gene>